<dbReference type="Proteomes" id="UP000199727">
    <property type="component" value="Unassembled WGS sequence"/>
</dbReference>
<feature type="compositionally biased region" description="Acidic residues" evidence="1">
    <location>
        <begin position="51"/>
        <end position="61"/>
    </location>
</feature>
<feature type="compositionally biased region" description="Acidic residues" evidence="1">
    <location>
        <begin position="89"/>
        <end position="109"/>
    </location>
</feature>
<feature type="compositionally biased region" description="Basic and acidic residues" evidence="1">
    <location>
        <begin position="110"/>
        <end position="120"/>
    </location>
</feature>
<protein>
    <submittedName>
        <fullName evidence="2">Uncharacterized protein</fullName>
    </submittedName>
</protein>
<reference evidence="2 3" key="1">
    <citation type="submission" date="2017-06" db="EMBL/GenBank/DDBJ databases">
        <title>Global population genomics of the pathogenic fungus Cryptococcus neoformans var. grubii.</title>
        <authorList>
            <person name="Cuomo C."/>
            <person name="Litvintseva A."/>
            <person name="Chen Y."/>
            <person name="Young S."/>
            <person name="Zeng Q."/>
            <person name="Chapman S."/>
            <person name="Gujja S."/>
            <person name="Saif S."/>
            <person name="Birren B."/>
        </authorList>
    </citation>
    <scope>NUCLEOTIDE SEQUENCE [LARGE SCALE GENOMIC DNA]</scope>
    <source>
        <strain evidence="2 3">Tu259-1</strain>
    </source>
</reference>
<comment type="caution">
    <text evidence="2">The sequence shown here is derived from an EMBL/GenBank/DDBJ whole genome shotgun (WGS) entry which is preliminary data.</text>
</comment>
<feature type="compositionally biased region" description="Polar residues" evidence="1">
    <location>
        <begin position="25"/>
        <end position="42"/>
    </location>
</feature>
<gene>
    <name evidence="2" type="ORF">C361_00118</name>
</gene>
<dbReference type="AlphaFoldDB" id="A0A854QRM7"/>
<dbReference type="OrthoDB" id="2576274at2759"/>
<name>A0A854QRM7_CRYNE</name>
<evidence type="ECO:0000313" key="2">
    <source>
        <dbReference type="EMBL" id="OXG30285.1"/>
    </source>
</evidence>
<organism evidence="2 3">
    <name type="scientific">Cryptococcus neoformans Tu259-1</name>
    <dbReference type="NCBI Taxonomy" id="1230072"/>
    <lineage>
        <taxon>Eukaryota</taxon>
        <taxon>Fungi</taxon>
        <taxon>Dikarya</taxon>
        <taxon>Basidiomycota</taxon>
        <taxon>Agaricomycotina</taxon>
        <taxon>Tremellomycetes</taxon>
        <taxon>Tremellales</taxon>
        <taxon>Cryptococcaceae</taxon>
        <taxon>Cryptococcus</taxon>
        <taxon>Cryptococcus neoformans species complex</taxon>
    </lineage>
</organism>
<dbReference type="EMBL" id="AMKT01000005">
    <property type="protein sequence ID" value="OXG30285.1"/>
    <property type="molecule type" value="Genomic_DNA"/>
</dbReference>
<proteinExistence type="predicted"/>
<feature type="compositionally biased region" description="Low complexity" evidence="1">
    <location>
        <begin position="1"/>
        <end position="18"/>
    </location>
</feature>
<accession>A0A854QRM7</accession>
<feature type="region of interest" description="Disordered" evidence="1">
    <location>
        <begin position="1"/>
        <end position="165"/>
    </location>
</feature>
<evidence type="ECO:0000256" key="1">
    <source>
        <dbReference type="SAM" id="MobiDB-lite"/>
    </source>
</evidence>
<evidence type="ECO:0000313" key="3">
    <source>
        <dbReference type="Proteomes" id="UP000199727"/>
    </source>
</evidence>
<sequence length="202" mass="21412">MLPPLSTSPLSISHSTIHNMADITPPSSQQNTPQRTIDSSLPNPDPAAMDVDLDEDLEDLESIASEGSNKILIPSGAERADQVGQAVEADAEESGDEGDEEIEAEEEAGAEEKGKVEKKGKAPLGGPSKKRTKRAYKGQSLPTQPHSHAPRPRPRTEGPNKADGSLFDSEIVARWNAGELSSLGIHISVMADMLAAQTLAMS</sequence>